<dbReference type="KEGG" id="noj:EJ995_02265"/>
<dbReference type="PANTHER" id="PTHR22916">
    <property type="entry name" value="GLYCOSYLTRANSFERASE"/>
    <property type="match status" value="1"/>
</dbReference>
<dbReference type="PANTHER" id="PTHR22916:SF3">
    <property type="entry name" value="UDP-GLCNAC:BETAGAL BETA-1,3-N-ACETYLGLUCOSAMINYLTRANSFERASE-LIKE PROTEIN 1"/>
    <property type="match status" value="1"/>
</dbReference>
<evidence type="ECO:0000313" key="3">
    <source>
        <dbReference type="Proteomes" id="UP000279600"/>
    </source>
</evidence>
<accession>A0A3S9MVB0</accession>
<dbReference type="RefSeq" id="WP_126445205.1">
    <property type="nucleotide sequence ID" value="NZ_CP034549.1"/>
</dbReference>
<dbReference type="OrthoDB" id="9815829at2"/>
<dbReference type="GO" id="GO:0016758">
    <property type="term" value="F:hexosyltransferase activity"/>
    <property type="evidence" value="ECO:0007669"/>
    <property type="project" value="UniProtKB-ARBA"/>
</dbReference>
<organism evidence="2 3">
    <name type="scientific">Nonlabens ponticola</name>
    <dbReference type="NCBI Taxonomy" id="2496866"/>
    <lineage>
        <taxon>Bacteria</taxon>
        <taxon>Pseudomonadati</taxon>
        <taxon>Bacteroidota</taxon>
        <taxon>Flavobacteriia</taxon>
        <taxon>Flavobacteriales</taxon>
        <taxon>Flavobacteriaceae</taxon>
        <taxon>Nonlabens</taxon>
    </lineage>
</organism>
<dbReference type="InterPro" id="IPR029044">
    <property type="entry name" value="Nucleotide-diphossugar_trans"/>
</dbReference>
<sequence length="257" mass="28872">MDLVSVIMPVFNAIDTLGQALDSIVQQDYRPIEICLVDDKSDDGSYAFAKDYTSKNTAQGIDFKLLQNHSNKGAGFTRNKALELATGRYIAFLDADDLWKPHKLTTQIQAMQEGGKAVSYGAYEIFENDPDKPIAIHKVFSVLTYKELLKTNYLGNLTGIYDASAIGKIPIPLMRKRQDWAMWLDVLKTGGDAIGIQEPIASYRLGDGLSASKWGLIKYNYAVYREHLGYGSIKSSLKMLSFFYEQFLVKRKLKKSI</sequence>
<reference evidence="2 3" key="1">
    <citation type="submission" date="2018-12" db="EMBL/GenBank/DDBJ databases">
        <title>Complete genome of Nonlabens sp. MJ115.</title>
        <authorList>
            <person name="Choi H.S."/>
            <person name="Jung J."/>
        </authorList>
    </citation>
    <scope>NUCLEOTIDE SEQUENCE [LARGE SCALE GENOMIC DNA]</scope>
    <source>
        <strain evidence="2 3">MJ115</strain>
    </source>
</reference>
<dbReference type="CDD" id="cd00761">
    <property type="entry name" value="Glyco_tranf_GTA_type"/>
    <property type="match status" value="1"/>
</dbReference>
<dbReference type="InterPro" id="IPR001173">
    <property type="entry name" value="Glyco_trans_2-like"/>
</dbReference>
<dbReference type="SUPFAM" id="SSF53448">
    <property type="entry name" value="Nucleotide-diphospho-sugar transferases"/>
    <property type="match status" value="1"/>
</dbReference>
<keyword evidence="2" id="KW-0808">Transferase</keyword>
<dbReference type="Proteomes" id="UP000279600">
    <property type="component" value="Chromosome"/>
</dbReference>
<name>A0A3S9MVB0_9FLAO</name>
<proteinExistence type="predicted"/>
<feature type="domain" description="Glycosyltransferase 2-like" evidence="1">
    <location>
        <begin position="5"/>
        <end position="138"/>
    </location>
</feature>
<evidence type="ECO:0000313" key="2">
    <source>
        <dbReference type="EMBL" id="AZQ43114.1"/>
    </source>
</evidence>
<dbReference type="Gene3D" id="3.90.550.10">
    <property type="entry name" value="Spore Coat Polysaccharide Biosynthesis Protein SpsA, Chain A"/>
    <property type="match status" value="1"/>
</dbReference>
<dbReference type="EMBL" id="CP034549">
    <property type="protein sequence ID" value="AZQ43114.1"/>
    <property type="molecule type" value="Genomic_DNA"/>
</dbReference>
<dbReference type="Pfam" id="PF00535">
    <property type="entry name" value="Glycos_transf_2"/>
    <property type="match status" value="1"/>
</dbReference>
<keyword evidence="3" id="KW-1185">Reference proteome</keyword>
<protein>
    <submittedName>
        <fullName evidence="2">Glycosyltransferase family 2 protein</fullName>
    </submittedName>
</protein>
<gene>
    <name evidence="2" type="ORF">EJ995_02265</name>
</gene>
<evidence type="ECO:0000259" key="1">
    <source>
        <dbReference type="Pfam" id="PF00535"/>
    </source>
</evidence>
<dbReference type="AlphaFoldDB" id="A0A3S9MVB0"/>